<accession>A0ABU6W4N6</accession>
<dbReference type="Proteomes" id="UP001341840">
    <property type="component" value="Unassembled WGS sequence"/>
</dbReference>
<evidence type="ECO:0000313" key="1">
    <source>
        <dbReference type="EMBL" id="MED6179600.1"/>
    </source>
</evidence>
<dbReference type="PANTHER" id="PTHR48045">
    <property type="entry name" value="UDP-GLYCOSYLTRANSFERASE 72B1"/>
    <property type="match status" value="1"/>
</dbReference>
<dbReference type="EMBL" id="JASCZI010181247">
    <property type="protein sequence ID" value="MED6179600.1"/>
    <property type="molecule type" value="Genomic_DNA"/>
</dbReference>
<keyword evidence="2" id="KW-1185">Reference proteome</keyword>
<organism evidence="1 2">
    <name type="scientific">Stylosanthes scabra</name>
    <dbReference type="NCBI Taxonomy" id="79078"/>
    <lineage>
        <taxon>Eukaryota</taxon>
        <taxon>Viridiplantae</taxon>
        <taxon>Streptophyta</taxon>
        <taxon>Embryophyta</taxon>
        <taxon>Tracheophyta</taxon>
        <taxon>Spermatophyta</taxon>
        <taxon>Magnoliopsida</taxon>
        <taxon>eudicotyledons</taxon>
        <taxon>Gunneridae</taxon>
        <taxon>Pentapetalae</taxon>
        <taxon>rosids</taxon>
        <taxon>fabids</taxon>
        <taxon>Fabales</taxon>
        <taxon>Fabaceae</taxon>
        <taxon>Papilionoideae</taxon>
        <taxon>50 kb inversion clade</taxon>
        <taxon>dalbergioids sensu lato</taxon>
        <taxon>Dalbergieae</taxon>
        <taxon>Pterocarpus clade</taxon>
        <taxon>Stylosanthes</taxon>
    </lineage>
</organism>
<reference evidence="1 2" key="1">
    <citation type="journal article" date="2023" name="Plants (Basel)">
        <title>Bridging the Gap: Combining Genomics and Transcriptomics Approaches to Understand Stylosanthes scabra, an Orphan Legume from the Brazilian Caatinga.</title>
        <authorList>
            <person name="Ferreira-Neto J.R.C."/>
            <person name="da Silva M.D."/>
            <person name="Binneck E."/>
            <person name="de Melo N.F."/>
            <person name="da Silva R.H."/>
            <person name="de Melo A.L.T.M."/>
            <person name="Pandolfi V."/>
            <person name="Bustamante F.O."/>
            <person name="Brasileiro-Vidal A.C."/>
            <person name="Benko-Iseppon A.M."/>
        </authorList>
    </citation>
    <scope>NUCLEOTIDE SEQUENCE [LARGE SCALE GENOMIC DNA]</scope>
    <source>
        <tissue evidence="1">Leaves</tissue>
    </source>
</reference>
<sequence length="267" mass="30438">MSPTQIRDLPTVLHGDDLRLLERALNTVKLVSKAQCLMFTTAYELEPQAVDALRSKYNIPVYPVGPSVPFFKLKPKNTTLAHCNNGDSFASNGNLISNGHHAHNHEEEQVREYFKWLDCQLDGSVLYISQGSFLSVSSAQMDEIVVGIRDSGVSYLWVARGETIKLKGCLGEKGIVDQVPNSKRFVEDWRAGWRVRKKIGKKNFVSREEICDLVRRFMDGENDEIKEMRKRALELREACQKAIAPNKNLISNQINFNCDRWIRQPQS</sequence>
<dbReference type="PANTHER" id="PTHR48045:SF22">
    <property type="entry name" value="UDP-GLUCURONOSYL_UDP-GLUCOSYLTRANSFERASE"/>
    <property type="match status" value="1"/>
</dbReference>
<name>A0ABU6W4N6_9FABA</name>
<gene>
    <name evidence="1" type="ORF">PIB30_002425</name>
</gene>
<comment type="caution">
    <text evidence="1">The sequence shown here is derived from an EMBL/GenBank/DDBJ whole genome shotgun (WGS) entry which is preliminary data.</text>
</comment>
<proteinExistence type="predicted"/>
<dbReference type="Gene3D" id="3.40.50.2000">
    <property type="entry name" value="Glycogen Phosphorylase B"/>
    <property type="match status" value="3"/>
</dbReference>
<evidence type="ECO:0000313" key="2">
    <source>
        <dbReference type="Proteomes" id="UP001341840"/>
    </source>
</evidence>
<dbReference type="SUPFAM" id="SSF53756">
    <property type="entry name" value="UDP-Glycosyltransferase/glycogen phosphorylase"/>
    <property type="match status" value="1"/>
</dbReference>
<protein>
    <submittedName>
        <fullName evidence="1">Uncharacterized protein</fullName>
    </submittedName>
</protein>